<reference evidence="2 3" key="1">
    <citation type="submission" date="2015-08" db="EMBL/GenBank/DDBJ databases">
        <title>Genome sequence of the pristinamycin over-producing bacterium Streptomyces pristinaespiralis HCCB10218.</title>
        <authorList>
            <person name="Tian J."/>
            <person name="Yang J."/>
            <person name="Li L."/>
            <person name="Ruan L."/>
            <person name="Wei W."/>
            <person name="Zheng G."/>
            <person name="Wei Z."/>
            <person name="Yang S."/>
            <person name="Ge M."/>
            <person name="Jiang W."/>
            <person name="Lu Y."/>
        </authorList>
    </citation>
    <scope>NUCLEOTIDE SEQUENCE [LARGE SCALE GENOMIC DNA]</scope>
    <source>
        <strain evidence="2 3">HCCB 10218</strain>
    </source>
</reference>
<dbReference type="PATRIC" id="fig|38300.4.peg.6938"/>
<sequence length="55" mass="6167">MSEQTPSQAEGERPEDEVRANFPRSTPSQAEGEREEEEPEPRADDTPTDRRGPGK</sequence>
<evidence type="ECO:0000313" key="2">
    <source>
        <dbReference type="EMBL" id="ALC24940.1"/>
    </source>
</evidence>
<gene>
    <name evidence="2" type="ORF">SPRI_6634</name>
</gene>
<evidence type="ECO:0000256" key="1">
    <source>
        <dbReference type="SAM" id="MobiDB-lite"/>
    </source>
</evidence>
<organism evidence="2">
    <name type="scientific">Streptomyces pristinaespiralis</name>
    <dbReference type="NCBI Taxonomy" id="38300"/>
    <lineage>
        <taxon>Bacteria</taxon>
        <taxon>Bacillati</taxon>
        <taxon>Actinomycetota</taxon>
        <taxon>Actinomycetes</taxon>
        <taxon>Kitasatosporales</taxon>
        <taxon>Streptomycetaceae</taxon>
        <taxon>Streptomyces</taxon>
    </lineage>
</organism>
<dbReference type="GeneID" id="97232320"/>
<dbReference type="EMBL" id="CP011340">
    <property type="protein sequence ID" value="ALC24940.1"/>
    <property type="molecule type" value="Genomic_DNA"/>
</dbReference>
<feature type="region of interest" description="Disordered" evidence="1">
    <location>
        <begin position="1"/>
        <end position="55"/>
    </location>
</feature>
<feature type="compositionally biased region" description="Basic and acidic residues" evidence="1">
    <location>
        <begin position="40"/>
        <end position="55"/>
    </location>
</feature>
<dbReference type="RefSeq" id="WP_182327569.1">
    <property type="nucleotide sequence ID" value="NZ_CP011340.1"/>
</dbReference>
<name>A0A0M4DGE2_STRPR</name>
<dbReference type="Proteomes" id="UP000060513">
    <property type="component" value="Chromosome"/>
</dbReference>
<evidence type="ECO:0000313" key="3">
    <source>
        <dbReference type="Proteomes" id="UP000060513"/>
    </source>
</evidence>
<proteinExistence type="predicted"/>
<accession>A0A0M4DGE2</accession>
<feature type="compositionally biased region" description="Basic and acidic residues" evidence="1">
    <location>
        <begin position="10"/>
        <end position="19"/>
    </location>
</feature>
<dbReference type="AlphaFoldDB" id="A0A0M4DGE2"/>
<protein>
    <submittedName>
        <fullName evidence="2">Uncharacterized protein</fullName>
    </submittedName>
</protein>
<dbReference type="KEGG" id="spri:SPRI_6634"/>